<evidence type="ECO:0000256" key="2">
    <source>
        <dbReference type="ARBA" id="ARBA00022525"/>
    </source>
</evidence>
<evidence type="ECO:0000313" key="7">
    <source>
        <dbReference type="EMBL" id="OQV11460.1"/>
    </source>
</evidence>
<dbReference type="PANTHER" id="PTHR21312:SF28">
    <property type="entry name" value="OVOINHIBITOR-RELATED"/>
    <property type="match status" value="1"/>
</dbReference>
<evidence type="ECO:0000259" key="6">
    <source>
        <dbReference type="PROSITE" id="PS51465"/>
    </source>
</evidence>
<dbReference type="SUPFAM" id="SSF100895">
    <property type="entry name" value="Kazal-type serine protease inhibitors"/>
    <property type="match status" value="2"/>
</dbReference>
<dbReference type="GO" id="GO:0005576">
    <property type="term" value="C:extracellular region"/>
    <property type="evidence" value="ECO:0007669"/>
    <property type="project" value="UniProtKB-SubCell"/>
</dbReference>
<dbReference type="InterPro" id="IPR036058">
    <property type="entry name" value="Kazal_dom_sf"/>
</dbReference>
<gene>
    <name evidence="7" type="ORF">BV898_14256</name>
</gene>
<dbReference type="Gene3D" id="3.30.60.30">
    <property type="match status" value="2"/>
</dbReference>
<dbReference type="InterPro" id="IPR002350">
    <property type="entry name" value="Kazal_dom"/>
</dbReference>
<dbReference type="GO" id="GO:0030414">
    <property type="term" value="F:peptidase inhibitor activity"/>
    <property type="evidence" value="ECO:0007669"/>
    <property type="project" value="UniProtKB-KW"/>
</dbReference>
<keyword evidence="3" id="KW-0646">Protease inhibitor</keyword>
<dbReference type="PROSITE" id="PS00282">
    <property type="entry name" value="KAZAL_1"/>
    <property type="match status" value="1"/>
</dbReference>
<dbReference type="SMART" id="SM00280">
    <property type="entry name" value="KAZAL"/>
    <property type="match status" value="2"/>
</dbReference>
<keyword evidence="2" id="KW-0964">Secreted</keyword>
<organism evidence="7 8">
    <name type="scientific">Hypsibius exemplaris</name>
    <name type="common">Freshwater tardigrade</name>
    <dbReference type="NCBI Taxonomy" id="2072580"/>
    <lineage>
        <taxon>Eukaryota</taxon>
        <taxon>Metazoa</taxon>
        <taxon>Ecdysozoa</taxon>
        <taxon>Tardigrada</taxon>
        <taxon>Eutardigrada</taxon>
        <taxon>Parachela</taxon>
        <taxon>Hypsibioidea</taxon>
        <taxon>Hypsibiidae</taxon>
        <taxon>Hypsibius</taxon>
    </lineage>
</organism>
<accession>A0A1W0W8G6</accession>
<keyword evidence="4" id="KW-1015">Disulfide bond</keyword>
<dbReference type="EMBL" id="MTYJ01000171">
    <property type="protein sequence ID" value="OQV11460.1"/>
    <property type="molecule type" value="Genomic_DNA"/>
</dbReference>
<keyword evidence="5" id="KW-0732">Signal</keyword>
<name>A0A1W0W8G6_HYPEX</name>
<dbReference type="PANTHER" id="PTHR21312">
    <property type="entry name" value="SERINE PROTEASE INHIBITOR"/>
    <property type="match status" value="1"/>
</dbReference>
<reference evidence="8" key="1">
    <citation type="submission" date="2017-01" db="EMBL/GenBank/DDBJ databases">
        <title>Comparative genomics of anhydrobiosis in the tardigrade Hypsibius dujardini.</title>
        <authorList>
            <person name="Yoshida Y."/>
            <person name="Koutsovoulos G."/>
            <person name="Laetsch D."/>
            <person name="Stevens L."/>
            <person name="Kumar S."/>
            <person name="Horikawa D."/>
            <person name="Ishino K."/>
            <person name="Komine S."/>
            <person name="Tomita M."/>
            <person name="Blaxter M."/>
            <person name="Arakawa K."/>
        </authorList>
    </citation>
    <scope>NUCLEOTIDE SEQUENCE [LARGE SCALE GENOMIC DNA]</scope>
    <source>
        <strain evidence="8">Z151</strain>
    </source>
</reference>
<comment type="caution">
    <text evidence="7">The sequence shown here is derived from an EMBL/GenBank/DDBJ whole genome shotgun (WGS) entry which is preliminary data.</text>
</comment>
<feature type="signal peptide" evidence="5">
    <location>
        <begin position="1"/>
        <end position="18"/>
    </location>
</feature>
<feature type="domain" description="Kazal-like" evidence="6">
    <location>
        <begin position="17"/>
        <end position="74"/>
    </location>
</feature>
<evidence type="ECO:0000313" key="8">
    <source>
        <dbReference type="Proteomes" id="UP000192578"/>
    </source>
</evidence>
<dbReference type="Proteomes" id="UP000192578">
    <property type="component" value="Unassembled WGS sequence"/>
</dbReference>
<evidence type="ECO:0000256" key="5">
    <source>
        <dbReference type="SAM" id="SignalP"/>
    </source>
</evidence>
<evidence type="ECO:0000256" key="3">
    <source>
        <dbReference type="ARBA" id="ARBA00022690"/>
    </source>
</evidence>
<sequence length="138" mass="15028">MRSHITFVAFMLLARGFGETLDCEKEVLPGNACGRDSNPVCGDDGTMYENACLLCVASRERNRRISVVSSSLCSESLQPNCTKEVLPGNSCTRMSKPVCGDDGKTYSNPCMLCVFNKEHDASVRVVRRGRCGGIKTLP</sequence>
<dbReference type="OrthoDB" id="126772at2759"/>
<feature type="domain" description="Kazal-like" evidence="6">
    <location>
        <begin position="75"/>
        <end position="133"/>
    </location>
</feature>
<protein>
    <recommendedName>
        <fullName evidence="6">Kazal-like domain-containing protein</fullName>
    </recommendedName>
</protein>
<comment type="subcellular location">
    <subcellularLocation>
        <location evidence="1">Secreted</location>
    </subcellularLocation>
</comment>
<evidence type="ECO:0000256" key="1">
    <source>
        <dbReference type="ARBA" id="ARBA00004613"/>
    </source>
</evidence>
<proteinExistence type="predicted"/>
<evidence type="ECO:0000256" key="4">
    <source>
        <dbReference type="ARBA" id="ARBA00023157"/>
    </source>
</evidence>
<dbReference type="PROSITE" id="PS51465">
    <property type="entry name" value="KAZAL_2"/>
    <property type="match status" value="2"/>
</dbReference>
<dbReference type="Pfam" id="PF00050">
    <property type="entry name" value="Kazal_1"/>
    <property type="match status" value="2"/>
</dbReference>
<feature type="chain" id="PRO_5013048652" description="Kazal-like domain-containing protein" evidence="5">
    <location>
        <begin position="19"/>
        <end position="138"/>
    </location>
</feature>
<dbReference type="AlphaFoldDB" id="A0A1W0W8G6"/>
<keyword evidence="8" id="KW-1185">Reference proteome</keyword>